<protein>
    <recommendedName>
        <fullName evidence="1">NADH:flavin oxidoreductase/NADH oxidase N-terminal domain-containing protein</fullName>
    </recommendedName>
</protein>
<dbReference type="Proteomes" id="UP001168146">
    <property type="component" value="Unassembled WGS sequence"/>
</dbReference>
<dbReference type="InterPro" id="IPR045247">
    <property type="entry name" value="Oye-like"/>
</dbReference>
<dbReference type="Gene3D" id="3.20.20.70">
    <property type="entry name" value="Aldolase class I"/>
    <property type="match status" value="2"/>
</dbReference>
<dbReference type="AlphaFoldDB" id="A0AAN6FQ25"/>
<dbReference type="GO" id="GO:0003959">
    <property type="term" value="F:NADPH dehydrogenase activity"/>
    <property type="evidence" value="ECO:0007669"/>
    <property type="project" value="TreeGrafter"/>
</dbReference>
<dbReference type="PANTHER" id="PTHR22893:SF91">
    <property type="entry name" value="NADPH DEHYDROGENASE 2-RELATED"/>
    <property type="match status" value="1"/>
</dbReference>
<keyword evidence="5" id="KW-1185">Reference proteome</keyword>
<gene>
    <name evidence="2" type="ORF">LTR82_006952</name>
    <name evidence="3" type="ORF">LTR91_002304</name>
</gene>
<name>A0AAN6FQ25_9PEZI</name>
<dbReference type="Pfam" id="PF00724">
    <property type="entry name" value="Oxidored_FMN"/>
    <property type="match status" value="1"/>
</dbReference>
<feature type="domain" description="NADH:flavin oxidoreductase/NADH oxidase N-terminal" evidence="1">
    <location>
        <begin position="1"/>
        <end position="284"/>
    </location>
</feature>
<dbReference type="EMBL" id="JAUJLE010000010">
    <property type="protein sequence ID" value="KAK1011019.1"/>
    <property type="molecule type" value="Genomic_DNA"/>
</dbReference>
<sequence>MAPLTRYRCDDDWVPLPMVTEYYTQRSCEPGTLIVSEATIIAKRHAGRLNVPGIWSQAQVSAWREVTSAVHSKGCRIWCQLWAQGRAGHVAALESVGSKLMCSSAVPLKGAGMPVPVEMTEAEIQGTIDEYANAARNAIDAGFDGVEIHGGNGYLPDQFLQDTCNRRTDEWGGTIENRCRFHQEITKAVIAAVGADKTAMRLSPWSDYLDMLMDDPVPTFTHLTSELRKLKLGYLSLIEARIRGNDDSDVAANRDVGFLVREWDDTSPVFIAGGFSAETARKTVDETYPEYDVGIMCKHRCATCQSERSEGLYSSLRIVGRHFVSNPDLVHRVKENIAFADYDRSVFYTPKLAKGYIDYPYAAGFSAQP</sequence>
<dbReference type="SUPFAM" id="SSF51395">
    <property type="entry name" value="FMN-linked oxidoreductases"/>
    <property type="match status" value="1"/>
</dbReference>
<dbReference type="GO" id="GO:0010181">
    <property type="term" value="F:FMN binding"/>
    <property type="evidence" value="ECO:0007669"/>
    <property type="project" value="InterPro"/>
</dbReference>
<reference evidence="3" key="2">
    <citation type="submission" date="2023-06" db="EMBL/GenBank/DDBJ databases">
        <title>Black Yeasts Isolated from many extreme environments.</title>
        <authorList>
            <person name="Coleine C."/>
            <person name="Stajich J.E."/>
            <person name="Selbmann L."/>
        </authorList>
    </citation>
    <scope>NUCLEOTIDE SEQUENCE</scope>
    <source>
        <strain evidence="3">CCFEE 5200</strain>
    </source>
</reference>
<accession>A0AAN6FQ25</accession>
<evidence type="ECO:0000259" key="1">
    <source>
        <dbReference type="Pfam" id="PF00724"/>
    </source>
</evidence>
<reference evidence="2" key="1">
    <citation type="submission" date="2021-12" db="EMBL/GenBank/DDBJ databases">
        <title>Black yeast isolated from Biological Soil Crust.</title>
        <authorList>
            <person name="Kurbessoian T."/>
        </authorList>
    </citation>
    <scope>NUCLEOTIDE SEQUENCE</scope>
    <source>
        <strain evidence="2">CCFEE 5208</strain>
    </source>
</reference>
<dbReference type="InterPro" id="IPR013785">
    <property type="entry name" value="Aldolase_TIM"/>
</dbReference>
<dbReference type="CDD" id="cd02933">
    <property type="entry name" value="OYE_like_FMN"/>
    <property type="match status" value="1"/>
</dbReference>
<proteinExistence type="predicted"/>
<dbReference type="Proteomes" id="UP001175353">
    <property type="component" value="Unassembled WGS sequence"/>
</dbReference>
<evidence type="ECO:0000313" key="3">
    <source>
        <dbReference type="EMBL" id="KAK1011019.1"/>
    </source>
</evidence>
<evidence type="ECO:0000313" key="2">
    <source>
        <dbReference type="EMBL" id="KAK0321979.1"/>
    </source>
</evidence>
<comment type="caution">
    <text evidence="2">The sequence shown here is derived from an EMBL/GenBank/DDBJ whole genome shotgun (WGS) entry which is preliminary data.</text>
</comment>
<evidence type="ECO:0000313" key="5">
    <source>
        <dbReference type="Proteomes" id="UP001175353"/>
    </source>
</evidence>
<dbReference type="InterPro" id="IPR001155">
    <property type="entry name" value="OxRdtase_FMN_N"/>
</dbReference>
<organism evidence="2 4">
    <name type="scientific">Friedmanniomyces endolithicus</name>
    <dbReference type="NCBI Taxonomy" id="329885"/>
    <lineage>
        <taxon>Eukaryota</taxon>
        <taxon>Fungi</taxon>
        <taxon>Dikarya</taxon>
        <taxon>Ascomycota</taxon>
        <taxon>Pezizomycotina</taxon>
        <taxon>Dothideomycetes</taxon>
        <taxon>Dothideomycetidae</taxon>
        <taxon>Mycosphaerellales</taxon>
        <taxon>Teratosphaeriaceae</taxon>
        <taxon>Friedmanniomyces</taxon>
    </lineage>
</organism>
<evidence type="ECO:0000313" key="4">
    <source>
        <dbReference type="Proteomes" id="UP001168146"/>
    </source>
</evidence>
<dbReference type="PANTHER" id="PTHR22893">
    <property type="entry name" value="NADH OXIDOREDUCTASE-RELATED"/>
    <property type="match status" value="1"/>
</dbReference>
<dbReference type="EMBL" id="JASUXU010000018">
    <property type="protein sequence ID" value="KAK0321979.1"/>
    <property type="molecule type" value="Genomic_DNA"/>
</dbReference>